<feature type="compositionally biased region" description="Polar residues" evidence="1">
    <location>
        <begin position="1"/>
        <end position="10"/>
    </location>
</feature>
<evidence type="ECO:0000313" key="3">
    <source>
        <dbReference type="Proteomes" id="UP000431401"/>
    </source>
</evidence>
<dbReference type="AlphaFoldDB" id="A0A7K0E172"/>
<accession>A0A7K0E172</accession>
<feature type="region of interest" description="Disordered" evidence="1">
    <location>
        <begin position="1"/>
        <end position="24"/>
    </location>
</feature>
<name>A0A7K0E172_9NOCA</name>
<sequence length="41" mass="4249">MRGLVSTGNASRPGGARVVAGPRTGTRELELIATVEQEHSS</sequence>
<keyword evidence="3" id="KW-1185">Reference proteome</keyword>
<protein>
    <submittedName>
        <fullName evidence="2">Uncharacterized protein</fullName>
    </submittedName>
</protein>
<dbReference type="EMBL" id="WEGI01000020">
    <property type="protein sequence ID" value="MQY31538.1"/>
    <property type="molecule type" value="Genomic_DNA"/>
</dbReference>
<reference evidence="2 3" key="1">
    <citation type="submission" date="2019-10" db="EMBL/GenBank/DDBJ databases">
        <title>Nocardia macrotermitis sp. nov. and Nocardia aurantia sp. nov., isolated from the gut of fungus growing-termite Macrotermes natalensis.</title>
        <authorList>
            <person name="Benndorf R."/>
            <person name="Schwitalla J."/>
            <person name="Martin K."/>
            <person name="De Beer W."/>
            <person name="Kaster A.-K."/>
            <person name="Vollmers J."/>
            <person name="Poulsen M."/>
            <person name="Beemelmanns C."/>
        </authorList>
    </citation>
    <scope>NUCLEOTIDE SEQUENCE [LARGE SCALE GENOMIC DNA]</scope>
    <source>
        <strain evidence="2 3">RB56</strain>
    </source>
</reference>
<proteinExistence type="predicted"/>
<gene>
    <name evidence="2" type="ORF">NRB56_71470</name>
</gene>
<evidence type="ECO:0000313" key="2">
    <source>
        <dbReference type="EMBL" id="MQY31538.1"/>
    </source>
</evidence>
<dbReference type="Proteomes" id="UP000431401">
    <property type="component" value="Unassembled WGS sequence"/>
</dbReference>
<evidence type="ECO:0000256" key="1">
    <source>
        <dbReference type="SAM" id="MobiDB-lite"/>
    </source>
</evidence>
<comment type="caution">
    <text evidence="2">The sequence shown here is derived from an EMBL/GenBank/DDBJ whole genome shotgun (WGS) entry which is preliminary data.</text>
</comment>
<organism evidence="2 3">
    <name type="scientific">Nocardia aurantia</name>
    <dbReference type="NCBI Taxonomy" id="2585199"/>
    <lineage>
        <taxon>Bacteria</taxon>
        <taxon>Bacillati</taxon>
        <taxon>Actinomycetota</taxon>
        <taxon>Actinomycetes</taxon>
        <taxon>Mycobacteriales</taxon>
        <taxon>Nocardiaceae</taxon>
        <taxon>Nocardia</taxon>
    </lineage>
</organism>